<dbReference type="AlphaFoldDB" id="A0A2H6BTR7"/>
<accession>A0A2H6BTR7</accession>
<protein>
    <submittedName>
        <fullName evidence="1">Uncharacterized protein</fullName>
    </submittedName>
</protein>
<organism evidence="1 2">
    <name type="scientific">Microcystis aeruginosa NIES-298</name>
    <dbReference type="NCBI Taxonomy" id="449468"/>
    <lineage>
        <taxon>Bacteria</taxon>
        <taxon>Bacillati</taxon>
        <taxon>Cyanobacteriota</taxon>
        <taxon>Cyanophyceae</taxon>
        <taxon>Oscillatoriophycideae</taxon>
        <taxon>Chroococcales</taxon>
        <taxon>Microcystaceae</taxon>
        <taxon>Microcystis</taxon>
    </lineage>
</organism>
<proteinExistence type="predicted"/>
<dbReference type="RefSeq" id="WP_002733405.1">
    <property type="nucleotide sequence ID" value="NZ_BEIU01000017.1"/>
</dbReference>
<dbReference type="EMBL" id="BEYQ01000008">
    <property type="protein sequence ID" value="GBD53575.1"/>
    <property type="molecule type" value="Genomic_DNA"/>
</dbReference>
<name>A0A2H6BTR7_MICAE</name>
<gene>
    <name evidence="1" type="ORF">BGM30_26680</name>
</gene>
<sequence>MNPLVNYFRNLHEIHSSQAAVKETSYYGTLETLLNEIGKTLKPRVGFHASTVRTSV</sequence>
<reference evidence="2" key="1">
    <citation type="submission" date="2017-12" db="EMBL/GenBank/DDBJ databases">
        <title>Improved Draft Genome Sequence of Microcystis aeruginosa NIES-298, a Microcystin-Producing Cyanobacterium from Lake Kasumigaura, Japan.</title>
        <authorList>
            <person name="Yamaguchi H."/>
            <person name="Suzuki S."/>
            <person name="Kawachi M."/>
        </authorList>
    </citation>
    <scope>NUCLEOTIDE SEQUENCE [LARGE SCALE GENOMIC DNA]</scope>
    <source>
        <strain evidence="2">NIES-298</strain>
    </source>
</reference>
<evidence type="ECO:0000313" key="1">
    <source>
        <dbReference type="EMBL" id="GBD53575.1"/>
    </source>
</evidence>
<dbReference type="Proteomes" id="UP000236321">
    <property type="component" value="Unassembled WGS sequence"/>
</dbReference>
<evidence type="ECO:0000313" key="2">
    <source>
        <dbReference type="Proteomes" id="UP000236321"/>
    </source>
</evidence>
<comment type="caution">
    <text evidence="1">The sequence shown here is derived from an EMBL/GenBank/DDBJ whole genome shotgun (WGS) entry which is preliminary data.</text>
</comment>